<dbReference type="EMBL" id="JBHLWN010000098">
    <property type="protein sequence ID" value="MFC0215478.1"/>
    <property type="molecule type" value="Genomic_DNA"/>
</dbReference>
<reference evidence="6 7" key="1">
    <citation type="submission" date="2024-09" db="EMBL/GenBank/DDBJ databases">
        <authorList>
            <person name="Sun Q."/>
            <person name="Mori K."/>
        </authorList>
    </citation>
    <scope>NUCLEOTIDE SEQUENCE [LARGE SCALE GENOMIC DNA]</scope>
    <source>
        <strain evidence="6 7">CCM 7759</strain>
    </source>
</reference>
<evidence type="ECO:0000256" key="1">
    <source>
        <dbReference type="ARBA" id="ARBA00023015"/>
    </source>
</evidence>
<dbReference type="SUPFAM" id="SSF46689">
    <property type="entry name" value="Homeodomain-like"/>
    <property type="match status" value="2"/>
</dbReference>
<evidence type="ECO:0000313" key="6">
    <source>
        <dbReference type="EMBL" id="MFC0215478.1"/>
    </source>
</evidence>
<evidence type="ECO:0000259" key="5">
    <source>
        <dbReference type="PROSITE" id="PS01124"/>
    </source>
</evidence>
<keyword evidence="2" id="KW-0238">DNA-binding</keyword>
<keyword evidence="3" id="KW-0010">Activator</keyword>
<dbReference type="InterPro" id="IPR020449">
    <property type="entry name" value="Tscrpt_reg_AraC-type_HTH"/>
</dbReference>
<dbReference type="Pfam" id="PF12833">
    <property type="entry name" value="HTH_18"/>
    <property type="match status" value="1"/>
</dbReference>
<evidence type="ECO:0000256" key="2">
    <source>
        <dbReference type="ARBA" id="ARBA00023125"/>
    </source>
</evidence>
<proteinExistence type="predicted"/>
<dbReference type="InterPro" id="IPR018062">
    <property type="entry name" value="HTH_AraC-typ_CS"/>
</dbReference>
<dbReference type="PRINTS" id="PR00032">
    <property type="entry name" value="HTHARAC"/>
</dbReference>
<dbReference type="PANTHER" id="PTHR46796">
    <property type="entry name" value="HTH-TYPE TRANSCRIPTIONAL ACTIVATOR RHAS-RELATED"/>
    <property type="match status" value="1"/>
</dbReference>
<keyword evidence="4" id="KW-0804">Transcription</keyword>
<feature type="domain" description="HTH araC/xylS-type" evidence="5">
    <location>
        <begin position="179"/>
        <end position="278"/>
    </location>
</feature>
<organism evidence="6 7">
    <name type="scientific">Paenibacillus chartarius</name>
    <dbReference type="NCBI Taxonomy" id="747481"/>
    <lineage>
        <taxon>Bacteria</taxon>
        <taxon>Bacillati</taxon>
        <taxon>Bacillota</taxon>
        <taxon>Bacilli</taxon>
        <taxon>Bacillales</taxon>
        <taxon>Paenibacillaceae</taxon>
        <taxon>Paenibacillus</taxon>
    </lineage>
</organism>
<dbReference type="SMART" id="SM00342">
    <property type="entry name" value="HTH_ARAC"/>
    <property type="match status" value="1"/>
</dbReference>
<dbReference type="SUPFAM" id="SSF51215">
    <property type="entry name" value="Regulatory protein AraC"/>
    <property type="match status" value="1"/>
</dbReference>
<dbReference type="PANTHER" id="PTHR46796:SF6">
    <property type="entry name" value="ARAC SUBFAMILY"/>
    <property type="match status" value="1"/>
</dbReference>
<protein>
    <submittedName>
        <fullName evidence="6">AraC family transcriptional regulator</fullName>
    </submittedName>
</protein>
<dbReference type="InterPro" id="IPR018060">
    <property type="entry name" value="HTH_AraC"/>
</dbReference>
<gene>
    <name evidence="6" type="ORF">ACFFK0_24090</name>
</gene>
<dbReference type="InterPro" id="IPR003313">
    <property type="entry name" value="AraC-bd"/>
</dbReference>
<name>A0ABV6DSD7_9BACL</name>
<comment type="caution">
    <text evidence="6">The sequence shown here is derived from an EMBL/GenBank/DDBJ whole genome shotgun (WGS) entry which is preliminary data.</text>
</comment>
<evidence type="ECO:0000256" key="4">
    <source>
        <dbReference type="ARBA" id="ARBA00023163"/>
    </source>
</evidence>
<dbReference type="InterPro" id="IPR050204">
    <property type="entry name" value="AraC_XylS_family_regulators"/>
</dbReference>
<dbReference type="Gene3D" id="1.10.10.60">
    <property type="entry name" value="Homeodomain-like"/>
    <property type="match status" value="2"/>
</dbReference>
<dbReference type="InterPro" id="IPR009057">
    <property type="entry name" value="Homeodomain-like_sf"/>
</dbReference>
<keyword evidence="7" id="KW-1185">Reference proteome</keyword>
<dbReference type="InterPro" id="IPR037923">
    <property type="entry name" value="HTH-like"/>
</dbReference>
<dbReference type="PROSITE" id="PS01124">
    <property type="entry name" value="HTH_ARAC_FAMILY_2"/>
    <property type="match status" value="1"/>
</dbReference>
<accession>A0ABV6DSD7</accession>
<dbReference type="RefSeq" id="WP_377472926.1">
    <property type="nucleotide sequence ID" value="NZ_JBHLWN010000098.1"/>
</dbReference>
<dbReference type="Gene3D" id="2.60.120.280">
    <property type="entry name" value="Regulatory protein AraC"/>
    <property type="match status" value="1"/>
</dbReference>
<evidence type="ECO:0000313" key="7">
    <source>
        <dbReference type="Proteomes" id="UP001589776"/>
    </source>
</evidence>
<dbReference type="PROSITE" id="PS00041">
    <property type="entry name" value="HTH_ARAC_FAMILY_1"/>
    <property type="match status" value="1"/>
</dbReference>
<evidence type="ECO:0000256" key="3">
    <source>
        <dbReference type="ARBA" id="ARBA00023159"/>
    </source>
</evidence>
<dbReference type="Proteomes" id="UP001589776">
    <property type="component" value="Unassembled WGS sequence"/>
</dbReference>
<keyword evidence="1" id="KW-0805">Transcription regulation</keyword>
<sequence>MGRSTMLVNVFSVLTEADKQLPLYVTSVGGWAHQEPMWREHGFPDFQWIQTVSGQGVLKAADGRRLTVSKGQGMLLYPHEEHEYAAVKEPWEVVWISWNGRQAAEMLETLGLLRTEALHISSPERTLLRCREALAGAQSADPLRSLRVSAVLYELVLDLSAYGSASELRSKGQHAEQLAPVLSLMEERSAEPLTLDMLADTLGVSPQHTCHLFQQTLGMRPFEYLKRVRLRKAKELLLQDWKLEVQQVAERVGYGNASYFIKLFKEQEGMTPAQFRGSYRM</sequence>
<dbReference type="Pfam" id="PF02311">
    <property type="entry name" value="AraC_binding"/>
    <property type="match status" value="1"/>
</dbReference>